<evidence type="ECO:0000313" key="3">
    <source>
        <dbReference type="Proteomes" id="UP001303046"/>
    </source>
</evidence>
<protein>
    <recommendedName>
        <fullName evidence="4">L-Fucosyltransferase</fullName>
    </recommendedName>
</protein>
<keyword evidence="1" id="KW-0472">Membrane</keyword>
<keyword evidence="1" id="KW-1133">Transmembrane helix</keyword>
<reference evidence="2 3" key="1">
    <citation type="submission" date="2023-08" db="EMBL/GenBank/DDBJ databases">
        <title>A Necator americanus chromosomal reference genome.</title>
        <authorList>
            <person name="Ilik V."/>
            <person name="Petrzelkova K.J."/>
            <person name="Pardy F."/>
            <person name="Fuh T."/>
            <person name="Niatou-Singa F.S."/>
            <person name="Gouil Q."/>
            <person name="Baker L."/>
            <person name="Ritchie M.E."/>
            <person name="Jex A.R."/>
            <person name="Gazzola D."/>
            <person name="Li H."/>
            <person name="Toshio Fujiwara R."/>
            <person name="Zhan B."/>
            <person name="Aroian R.V."/>
            <person name="Pafco B."/>
            <person name="Schwarz E.M."/>
        </authorList>
    </citation>
    <scope>NUCLEOTIDE SEQUENCE [LARGE SCALE GENOMIC DNA]</scope>
    <source>
        <strain evidence="2 3">Aroian</strain>
        <tissue evidence="2">Whole animal</tissue>
    </source>
</reference>
<name>A0ABR1BS87_NECAM</name>
<dbReference type="PANTHER" id="PTHR22898">
    <property type="entry name" value="UNCHARACTERIZED GLYCOSOL TRANSFERASE-RELATED"/>
    <property type="match status" value="1"/>
</dbReference>
<organism evidence="2 3">
    <name type="scientific">Necator americanus</name>
    <name type="common">Human hookworm</name>
    <dbReference type="NCBI Taxonomy" id="51031"/>
    <lineage>
        <taxon>Eukaryota</taxon>
        <taxon>Metazoa</taxon>
        <taxon>Ecdysozoa</taxon>
        <taxon>Nematoda</taxon>
        <taxon>Chromadorea</taxon>
        <taxon>Rhabditida</taxon>
        <taxon>Rhabditina</taxon>
        <taxon>Rhabditomorpha</taxon>
        <taxon>Strongyloidea</taxon>
        <taxon>Ancylostomatidae</taxon>
        <taxon>Bunostominae</taxon>
        <taxon>Necator</taxon>
    </lineage>
</organism>
<feature type="transmembrane region" description="Helical" evidence="1">
    <location>
        <begin position="40"/>
        <end position="59"/>
    </location>
</feature>
<keyword evidence="3" id="KW-1185">Reference proteome</keyword>
<evidence type="ECO:0000256" key="1">
    <source>
        <dbReference type="SAM" id="Phobius"/>
    </source>
</evidence>
<dbReference type="EMBL" id="JAVFWL010000001">
    <property type="protein sequence ID" value="KAK6727931.1"/>
    <property type="molecule type" value="Genomic_DNA"/>
</dbReference>
<accession>A0ABR1BS87</accession>
<sequence length="367" mass="42418">MINSCCNYRSRTLSHTTRRMRSEERGRDLESDQTARYRTYSLLSSLLLNVIVGSFTSVLQICNRNKKLMRLSIFCCYTIFVISGLVVLSYMSEFVTRLFLSTQINHSVVDKAKRYVAVQHNHGRLGNHLFLYTAGYIIAKRLGRSFYITYNKSEVRDYYVMRRMLHATEIFPQLKPLFTVFEQSCINPVLVPFAYNEANEPACCLFEDPMKLANHKAKFLLLDTKFLQNARYIEDYLPEVVRLLTFADEIRDQGKTALERLQLSYVSAMCVHIRRTDFVSSNTSTDGASTVRITRRLAREKIASISTFSEGVDFYVSSQACAAFFMSAPISTFGWWLAFFTPNQSAVYYMDDKRPMKDKVPSKDLFL</sequence>
<dbReference type="Proteomes" id="UP001303046">
    <property type="component" value="Unassembled WGS sequence"/>
</dbReference>
<comment type="caution">
    <text evidence="2">The sequence shown here is derived from an EMBL/GenBank/DDBJ whole genome shotgun (WGS) entry which is preliminary data.</text>
</comment>
<keyword evidence="1" id="KW-0812">Transmembrane</keyword>
<proteinExistence type="predicted"/>
<feature type="transmembrane region" description="Helical" evidence="1">
    <location>
        <begin position="71"/>
        <end position="91"/>
    </location>
</feature>
<evidence type="ECO:0008006" key="4">
    <source>
        <dbReference type="Google" id="ProtNLM"/>
    </source>
</evidence>
<evidence type="ECO:0000313" key="2">
    <source>
        <dbReference type="EMBL" id="KAK6727931.1"/>
    </source>
</evidence>
<dbReference type="PANTHER" id="PTHR22898:SF3">
    <property type="entry name" value="ALPHA-1,2-FUCOSYLTRANSFERASE-RELATED"/>
    <property type="match status" value="1"/>
</dbReference>
<dbReference type="InterPro" id="IPR052501">
    <property type="entry name" value="Alpha-1-2_FucT"/>
</dbReference>
<gene>
    <name evidence="2" type="primary">Necator_chrI.g1662</name>
    <name evidence="2" type="ORF">RB195_005536</name>
</gene>